<sequence>YCKSLDKLEGLLVAQMFEMARLNISGTRYKMRKHITQSLKNHSKSIQAAIVSYNEAAAALTPPCRKISWDEVVEYSYLSEFDILHDTCEDVHERQWAMPQNRMLMTHFFKYI</sequence>
<keyword evidence="2" id="KW-1185">Reference proteome</keyword>
<feature type="non-terminal residue" evidence="1">
    <location>
        <position position="1"/>
    </location>
</feature>
<evidence type="ECO:0000313" key="2">
    <source>
        <dbReference type="Proteomes" id="UP000799118"/>
    </source>
</evidence>
<organism evidence="1 2">
    <name type="scientific">Gymnopus androsaceus JB14</name>
    <dbReference type="NCBI Taxonomy" id="1447944"/>
    <lineage>
        <taxon>Eukaryota</taxon>
        <taxon>Fungi</taxon>
        <taxon>Dikarya</taxon>
        <taxon>Basidiomycota</taxon>
        <taxon>Agaricomycotina</taxon>
        <taxon>Agaricomycetes</taxon>
        <taxon>Agaricomycetidae</taxon>
        <taxon>Agaricales</taxon>
        <taxon>Marasmiineae</taxon>
        <taxon>Omphalotaceae</taxon>
        <taxon>Gymnopus</taxon>
    </lineage>
</organism>
<dbReference type="AlphaFoldDB" id="A0A6A4GSQ9"/>
<reference evidence="1" key="1">
    <citation type="journal article" date="2019" name="Environ. Microbiol.">
        <title>Fungal ecological strategies reflected in gene transcription - a case study of two litter decomposers.</title>
        <authorList>
            <person name="Barbi F."/>
            <person name="Kohler A."/>
            <person name="Barry K."/>
            <person name="Baskaran P."/>
            <person name="Daum C."/>
            <person name="Fauchery L."/>
            <person name="Ihrmark K."/>
            <person name="Kuo A."/>
            <person name="LaButti K."/>
            <person name="Lipzen A."/>
            <person name="Morin E."/>
            <person name="Grigoriev I.V."/>
            <person name="Henrissat B."/>
            <person name="Lindahl B."/>
            <person name="Martin F."/>
        </authorList>
    </citation>
    <scope>NUCLEOTIDE SEQUENCE</scope>
    <source>
        <strain evidence="1">JB14</strain>
    </source>
</reference>
<dbReference type="OrthoDB" id="2676448at2759"/>
<accession>A0A6A4GSQ9</accession>
<name>A0A6A4GSQ9_9AGAR</name>
<dbReference type="Proteomes" id="UP000799118">
    <property type="component" value="Unassembled WGS sequence"/>
</dbReference>
<dbReference type="EMBL" id="ML769724">
    <property type="protein sequence ID" value="KAE9388832.1"/>
    <property type="molecule type" value="Genomic_DNA"/>
</dbReference>
<evidence type="ECO:0000313" key="1">
    <source>
        <dbReference type="EMBL" id="KAE9388832.1"/>
    </source>
</evidence>
<gene>
    <name evidence="1" type="ORF">BT96DRAFT_835747</name>
</gene>
<protein>
    <submittedName>
        <fullName evidence="1">Uncharacterized protein</fullName>
    </submittedName>
</protein>
<proteinExistence type="predicted"/>